<comment type="similarity">
    <text evidence="2 4">Belongs to the AB hydrolase superfamily. Lipase family.</text>
</comment>
<feature type="domain" description="Lipase" evidence="6">
    <location>
        <begin position="53"/>
        <end position="416"/>
    </location>
</feature>
<dbReference type="GO" id="GO:0016042">
    <property type="term" value="P:lipid catabolic process"/>
    <property type="evidence" value="ECO:0007669"/>
    <property type="project" value="TreeGrafter"/>
</dbReference>
<evidence type="ECO:0000256" key="2">
    <source>
        <dbReference type="ARBA" id="ARBA00010701"/>
    </source>
</evidence>
<dbReference type="GeneID" id="117638954"/>
<protein>
    <submittedName>
        <fullName evidence="8">Pancreatic lipase-related protein 2</fullName>
    </submittedName>
</protein>
<evidence type="ECO:0000259" key="6">
    <source>
        <dbReference type="Pfam" id="PF00151"/>
    </source>
</evidence>
<dbReference type="RefSeq" id="XP_034230090.1">
    <property type="nucleotide sequence ID" value="XM_034374199.1"/>
</dbReference>
<keyword evidence="7" id="KW-1185">Reference proteome</keyword>
<evidence type="ECO:0000313" key="7">
    <source>
        <dbReference type="Proteomes" id="UP000515158"/>
    </source>
</evidence>
<comment type="subcellular location">
    <subcellularLocation>
        <location evidence="1">Secreted</location>
    </subcellularLocation>
</comment>
<evidence type="ECO:0000313" key="8">
    <source>
        <dbReference type="RefSeq" id="XP_034230090.1"/>
    </source>
</evidence>
<dbReference type="KEGG" id="tpal:117638954"/>
<feature type="compositionally biased region" description="Basic and acidic residues" evidence="5">
    <location>
        <begin position="255"/>
        <end position="265"/>
    </location>
</feature>
<dbReference type="InterPro" id="IPR029058">
    <property type="entry name" value="AB_hydrolase_fold"/>
</dbReference>
<dbReference type="AlphaFoldDB" id="A0A6P8Y1J2"/>
<dbReference type="InParanoid" id="A0A6P8Y1J2"/>
<sequence>MIANTSGVLIRTMLFLVQNNHVMADKRIDTNTLYHIKTGESHATTKCFGNLTEYGCYSLGEPWTSEARPISLYPEPPEVLDVQYCLYTRRNRTCQLLEVTETTSISRSSLVPGHRTYFLAHGFIESGDKPWLQLMKDRLLERADVNVVIVDWGRGSGPPYNQAVANIRMVGYITAWLLFRMKMAVGLNPELCHIIGHSLGAHLAGYAGYHLREDFRLKLGRITGKSPTWRRESRGGSTLSAVRVGSPADATRSTARHEHTIDHRTPRPGADSWGPWARGFYPNGGNNQPGCEQNIFSFISQEDGSLFKGIKKFIGCNHVRAHEFFSETILRTHAQCGFWAVECESFDKFRNGSCFACTPPGHHHPHHPHQPGTKVAHSTHSGPLCARMGLEAGQKRFQHAGRPVRLYLLTGAEAPFCRWLYLITVQFSSSNKSVTDGGEVGKINVSLRGDAGVAKDMHLYDRETYLAPGSTHQRVVSGARVGTIHSVTVTFEYVTSVNPLTWRFFEVTKIHVASITVESLSVHGKDRLKLCTKDDTMVSGKPVTLTRANDCG</sequence>
<dbReference type="PRINTS" id="PR00821">
    <property type="entry name" value="TAGLIPASE"/>
</dbReference>
<dbReference type="Pfam" id="PF00151">
    <property type="entry name" value="Lipase"/>
    <property type="match status" value="1"/>
</dbReference>
<dbReference type="GO" id="GO:0005615">
    <property type="term" value="C:extracellular space"/>
    <property type="evidence" value="ECO:0007669"/>
    <property type="project" value="TreeGrafter"/>
</dbReference>
<proteinExistence type="inferred from homology"/>
<dbReference type="PANTHER" id="PTHR11610:SF185">
    <property type="entry name" value="LD47264P"/>
    <property type="match status" value="1"/>
</dbReference>
<accession>A0A6P8Y1J2</accession>
<dbReference type="Proteomes" id="UP000515158">
    <property type="component" value="Unplaced"/>
</dbReference>
<dbReference type="GO" id="GO:0016298">
    <property type="term" value="F:lipase activity"/>
    <property type="evidence" value="ECO:0007669"/>
    <property type="project" value="InterPro"/>
</dbReference>
<dbReference type="PANTHER" id="PTHR11610">
    <property type="entry name" value="LIPASE"/>
    <property type="match status" value="1"/>
</dbReference>
<dbReference type="SUPFAM" id="SSF53474">
    <property type="entry name" value="alpha/beta-Hydrolases"/>
    <property type="match status" value="1"/>
</dbReference>
<dbReference type="Gene3D" id="2.60.60.20">
    <property type="entry name" value="PLAT/LH2 domain"/>
    <property type="match status" value="1"/>
</dbReference>
<evidence type="ECO:0000256" key="3">
    <source>
        <dbReference type="ARBA" id="ARBA00022525"/>
    </source>
</evidence>
<organism evidence="8">
    <name type="scientific">Thrips palmi</name>
    <name type="common">Melon thrips</name>
    <dbReference type="NCBI Taxonomy" id="161013"/>
    <lineage>
        <taxon>Eukaryota</taxon>
        <taxon>Metazoa</taxon>
        <taxon>Ecdysozoa</taxon>
        <taxon>Arthropoda</taxon>
        <taxon>Hexapoda</taxon>
        <taxon>Insecta</taxon>
        <taxon>Pterygota</taxon>
        <taxon>Neoptera</taxon>
        <taxon>Paraneoptera</taxon>
        <taxon>Thysanoptera</taxon>
        <taxon>Terebrantia</taxon>
        <taxon>Thripoidea</taxon>
        <taxon>Thripidae</taxon>
        <taxon>Thrips</taxon>
    </lineage>
</organism>
<reference evidence="8" key="1">
    <citation type="submission" date="2025-08" db="UniProtKB">
        <authorList>
            <consortium name="RefSeq"/>
        </authorList>
    </citation>
    <scope>IDENTIFICATION</scope>
    <source>
        <tissue evidence="8">Total insect</tissue>
    </source>
</reference>
<dbReference type="Gene3D" id="3.40.50.1820">
    <property type="entry name" value="alpha/beta hydrolase"/>
    <property type="match status" value="2"/>
</dbReference>
<gene>
    <name evidence="8" type="primary">LOC117638954</name>
</gene>
<evidence type="ECO:0000256" key="1">
    <source>
        <dbReference type="ARBA" id="ARBA00004613"/>
    </source>
</evidence>
<keyword evidence="3" id="KW-0964">Secreted</keyword>
<evidence type="ECO:0000256" key="4">
    <source>
        <dbReference type="RuleBase" id="RU004262"/>
    </source>
</evidence>
<dbReference type="OrthoDB" id="199913at2759"/>
<feature type="region of interest" description="Disordered" evidence="5">
    <location>
        <begin position="227"/>
        <end position="268"/>
    </location>
</feature>
<name>A0A6P8Y1J2_THRPL</name>
<evidence type="ECO:0000256" key="5">
    <source>
        <dbReference type="SAM" id="MobiDB-lite"/>
    </source>
</evidence>
<dbReference type="InterPro" id="IPR013818">
    <property type="entry name" value="Lipase"/>
</dbReference>
<dbReference type="InterPro" id="IPR000734">
    <property type="entry name" value="TAG_lipase"/>
</dbReference>
<dbReference type="FunCoup" id="A0A6P8Y1J2">
    <property type="interactions" value="17"/>
</dbReference>